<comment type="caution">
    <text evidence="6">The sequence shown here is derived from an EMBL/GenBank/DDBJ whole genome shotgun (WGS) entry which is preliminary data.</text>
</comment>
<keyword evidence="2" id="KW-0732">Signal</keyword>
<dbReference type="PANTHER" id="PTHR39160">
    <property type="entry name" value="CELL WALL-BINDING PROTEIN YOCH"/>
    <property type="match status" value="1"/>
</dbReference>
<evidence type="ECO:0000256" key="1">
    <source>
        <dbReference type="ARBA" id="ARBA00010830"/>
    </source>
</evidence>
<dbReference type="Pfam" id="PF07501">
    <property type="entry name" value="G5"/>
    <property type="match status" value="1"/>
</dbReference>
<dbReference type="PANTHER" id="PTHR39160:SF4">
    <property type="entry name" value="RESUSCITATION-PROMOTING FACTOR RPFB"/>
    <property type="match status" value="1"/>
</dbReference>
<keyword evidence="4" id="KW-0472">Membrane</keyword>
<gene>
    <name evidence="6" type="ORF">GCM10010528_00380</name>
</gene>
<dbReference type="CDD" id="cd13925">
    <property type="entry name" value="RPF"/>
    <property type="match status" value="1"/>
</dbReference>
<proteinExistence type="inferred from homology"/>
<dbReference type="Proteomes" id="UP001501035">
    <property type="component" value="Unassembled WGS sequence"/>
</dbReference>
<dbReference type="InterPro" id="IPR011098">
    <property type="entry name" value="G5_dom"/>
</dbReference>
<dbReference type="InterPro" id="IPR010618">
    <property type="entry name" value="RPF"/>
</dbReference>
<dbReference type="RefSeq" id="WP_290706615.1">
    <property type="nucleotide sequence ID" value="NZ_BAAAVS010000001.1"/>
</dbReference>
<dbReference type="SUPFAM" id="SSF53955">
    <property type="entry name" value="Lysozyme-like"/>
    <property type="match status" value="1"/>
</dbReference>
<evidence type="ECO:0000313" key="6">
    <source>
        <dbReference type="EMBL" id="GAA3022255.1"/>
    </source>
</evidence>
<dbReference type="EMBL" id="BAAAVS010000001">
    <property type="protein sequence ID" value="GAA3022255.1"/>
    <property type="molecule type" value="Genomic_DNA"/>
</dbReference>
<reference evidence="6 7" key="1">
    <citation type="journal article" date="2019" name="Int. J. Syst. Evol. Microbiol.">
        <title>The Global Catalogue of Microorganisms (GCM) 10K type strain sequencing project: providing services to taxonomists for standard genome sequencing and annotation.</title>
        <authorList>
            <consortium name="The Broad Institute Genomics Platform"/>
            <consortium name="The Broad Institute Genome Sequencing Center for Infectious Disease"/>
            <person name="Wu L."/>
            <person name="Ma J."/>
        </authorList>
    </citation>
    <scope>NUCLEOTIDE SEQUENCE [LARGE SCALE GENOMIC DNA]</scope>
    <source>
        <strain evidence="6 7">JCM 14234</strain>
    </source>
</reference>
<protein>
    <submittedName>
        <fullName evidence="6">Resuscitation-promoting factor</fullName>
    </submittedName>
</protein>
<dbReference type="Gene3D" id="1.10.530.10">
    <property type="match status" value="1"/>
</dbReference>
<organism evidence="6 7">
    <name type="scientific">Gordonia defluvii</name>
    <dbReference type="NCBI Taxonomy" id="283718"/>
    <lineage>
        <taxon>Bacteria</taxon>
        <taxon>Bacillati</taxon>
        <taxon>Actinomycetota</taxon>
        <taxon>Actinomycetes</taxon>
        <taxon>Mycobacteriales</taxon>
        <taxon>Gordoniaceae</taxon>
        <taxon>Gordonia</taxon>
    </lineage>
</organism>
<keyword evidence="4" id="KW-1133">Transmembrane helix</keyword>
<evidence type="ECO:0000256" key="4">
    <source>
        <dbReference type="SAM" id="Phobius"/>
    </source>
</evidence>
<accession>A0ABN3Y7Z3</accession>
<keyword evidence="4" id="KW-0812">Transmembrane</keyword>
<sequence>MTHNVTRHKAAPAAPRALTRVNRSTSLRPRIAVGAVLATLAAGGVVGLASHKTVTLDVDGQSRTVSTMALSVDSVLRAQGYTPVPADVVVPAAAAKLRDGQTVTFKRHKQVTLDLDGQKRAVTTTASTVDELLGEQKLTNWAAATDLTTLPLAGAVIAVSKPVPVTVTDGTVTWRPVIGALTVGDLLARTGKPLAPTDKVVPAANTPVTKDMAVTVTRIRTVASTRVENVAPPQIAKADANLIRDRKVVENPGKPGQARVTYTVTVVNGKEVKRTKLDSQTLVQPVAATVRVGTKPGAPYVPHGSVWDALAQCEATGNWAINTGNGFYGGVQFDAGTWLRWGGGKYAPRADLATREEQIDIAKKTLAAQGWGAWPACTSKLGLR</sequence>
<keyword evidence="3" id="KW-0378">Hydrolase</keyword>
<name>A0ABN3Y7Z3_9ACTN</name>
<dbReference type="InterPro" id="IPR023346">
    <property type="entry name" value="Lysozyme-like_dom_sf"/>
</dbReference>
<dbReference type="Gene3D" id="2.20.230.10">
    <property type="entry name" value="Resuscitation-promoting factor rpfb"/>
    <property type="match status" value="1"/>
</dbReference>
<dbReference type="PROSITE" id="PS51109">
    <property type="entry name" value="G5"/>
    <property type="match status" value="1"/>
</dbReference>
<evidence type="ECO:0000259" key="5">
    <source>
        <dbReference type="PROSITE" id="PS51109"/>
    </source>
</evidence>
<comment type="similarity">
    <text evidence="1">Belongs to the transglycosylase family. Rpf subfamily.</text>
</comment>
<dbReference type="InterPro" id="IPR007137">
    <property type="entry name" value="DUF348"/>
</dbReference>
<evidence type="ECO:0000313" key="7">
    <source>
        <dbReference type="Proteomes" id="UP001501035"/>
    </source>
</evidence>
<feature type="transmembrane region" description="Helical" evidence="4">
    <location>
        <begin position="31"/>
        <end position="49"/>
    </location>
</feature>
<feature type="domain" description="G5" evidence="5">
    <location>
        <begin position="216"/>
        <end position="296"/>
    </location>
</feature>
<keyword evidence="7" id="KW-1185">Reference proteome</keyword>
<dbReference type="InterPro" id="IPR051933">
    <property type="entry name" value="Resuscitation_pf_RpfB"/>
</dbReference>
<dbReference type="Pfam" id="PF06737">
    <property type="entry name" value="Transglycosylas"/>
    <property type="match status" value="1"/>
</dbReference>
<dbReference type="Pfam" id="PF03990">
    <property type="entry name" value="DUF348"/>
    <property type="match status" value="3"/>
</dbReference>
<evidence type="ECO:0000256" key="2">
    <source>
        <dbReference type="ARBA" id="ARBA00022729"/>
    </source>
</evidence>
<evidence type="ECO:0000256" key="3">
    <source>
        <dbReference type="ARBA" id="ARBA00022801"/>
    </source>
</evidence>
<dbReference type="SMART" id="SM01208">
    <property type="entry name" value="G5"/>
    <property type="match status" value="1"/>
</dbReference>